<dbReference type="GO" id="GO:0000175">
    <property type="term" value="F:3'-5'-RNA exonuclease activity"/>
    <property type="evidence" value="ECO:0007669"/>
    <property type="project" value="InterPro"/>
</dbReference>
<dbReference type="HAMAP" id="MF_00045">
    <property type="entry name" value="Oligoribonuclease"/>
    <property type="match status" value="1"/>
</dbReference>
<evidence type="ECO:0000256" key="2">
    <source>
        <dbReference type="ARBA" id="ARBA00022722"/>
    </source>
</evidence>
<feature type="domain" description="Exonuclease" evidence="7">
    <location>
        <begin position="71"/>
        <end position="247"/>
    </location>
</feature>
<dbReference type="CDD" id="cd06135">
    <property type="entry name" value="Orn"/>
    <property type="match status" value="1"/>
</dbReference>
<dbReference type="InterPro" id="IPR036397">
    <property type="entry name" value="RNaseH_sf"/>
</dbReference>
<dbReference type="PANTHER" id="PTHR11046">
    <property type="entry name" value="OLIGORIBONUCLEASE, MITOCHONDRIAL"/>
    <property type="match status" value="1"/>
</dbReference>
<protein>
    <recommendedName>
        <fullName evidence="5">Probable oligoribonuclease</fullName>
    </recommendedName>
</protein>
<dbReference type="Gene3D" id="3.30.420.10">
    <property type="entry name" value="Ribonuclease H-like superfamily/Ribonuclease H"/>
    <property type="match status" value="1"/>
</dbReference>
<evidence type="ECO:0000256" key="4">
    <source>
        <dbReference type="ARBA" id="ARBA00022839"/>
    </source>
</evidence>
<dbReference type="SMART" id="SM00479">
    <property type="entry name" value="EXOIII"/>
    <property type="match status" value="1"/>
</dbReference>
<keyword evidence="4" id="KW-0269">Exonuclease</keyword>
<dbReference type="PANTHER" id="PTHR11046:SF0">
    <property type="entry name" value="OLIGORIBONUCLEASE, MITOCHONDRIAL"/>
    <property type="match status" value="1"/>
</dbReference>
<sequence length="256" mass="29873">FQSRRSMALLSTFLIPQFHVIFLIYSVGFTSQQFKYTNANSFGLTKSLRNMSLNNHPVPSVNGECTKTENNIVWVDMEMTGLDPEKDHVLEVACLVTDQDLNIVAEGPNLIIHQPPDILANMNEWSLKFHKESGLTDLSRNSNITLKEAEDALLEFVRTWTPYQLCPLGGNTVYMDRLFLRKYMPEFEQHMHYRLIDVSTVKELCRRWYPETYNEQPNKKSISKHRALDDIRNSIKELKFYRNKIFCNSESKKDLV</sequence>
<keyword evidence="6" id="KW-0472">Membrane</keyword>
<proteinExistence type="inferred from homology"/>
<evidence type="ECO:0000256" key="3">
    <source>
        <dbReference type="ARBA" id="ARBA00022801"/>
    </source>
</evidence>
<feature type="non-terminal residue" evidence="8">
    <location>
        <position position="1"/>
    </location>
</feature>
<feature type="transmembrane region" description="Helical" evidence="6">
    <location>
        <begin position="7"/>
        <end position="28"/>
    </location>
</feature>
<keyword evidence="3" id="KW-0378">Hydrolase</keyword>
<dbReference type="GO" id="GO:0005739">
    <property type="term" value="C:mitochondrion"/>
    <property type="evidence" value="ECO:0007669"/>
    <property type="project" value="TreeGrafter"/>
</dbReference>
<comment type="similarity">
    <text evidence="1">Belongs to the oligoribonuclease family.</text>
</comment>
<organism evidence="8">
    <name type="scientific">Homalodisca liturata</name>
    <dbReference type="NCBI Taxonomy" id="320908"/>
    <lineage>
        <taxon>Eukaryota</taxon>
        <taxon>Metazoa</taxon>
        <taxon>Ecdysozoa</taxon>
        <taxon>Arthropoda</taxon>
        <taxon>Hexapoda</taxon>
        <taxon>Insecta</taxon>
        <taxon>Pterygota</taxon>
        <taxon>Neoptera</taxon>
        <taxon>Paraneoptera</taxon>
        <taxon>Hemiptera</taxon>
        <taxon>Auchenorrhyncha</taxon>
        <taxon>Membracoidea</taxon>
        <taxon>Cicadellidae</taxon>
        <taxon>Cicadellinae</taxon>
        <taxon>Proconiini</taxon>
        <taxon>Homalodisca</taxon>
    </lineage>
</organism>
<evidence type="ECO:0000313" key="8">
    <source>
        <dbReference type="EMBL" id="JAS82755.1"/>
    </source>
</evidence>
<dbReference type="FunFam" id="3.30.420.10:FF:000003">
    <property type="entry name" value="Oligoribonuclease"/>
    <property type="match status" value="1"/>
</dbReference>
<keyword evidence="2" id="KW-0540">Nuclease</keyword>
<keyword evidence="6" id="KW-1133">Transmembrane helix</keyword>
<reference evidence="8" key="1">
    <citation type="submission" date="2015-11" db="EMBL/GenBank/DDBJ databases">
        <title>De novo transcriptome assembly of four potential Pierce s Disease insect vectors from Arizona vineyards.</title>
        <authorList>
            <person name="Tassone E.E."/>
        </authorList>
    </citation>
    <scope>NUCLEOTIDE SEQUENCE</scope>
</reference>
<dbReference type="InterPro" id="IPR013520">
    <property type="entry name" value="Ribonucl_H"/>
</dbReference>
<dbReference type="NCBIfam" id="NF003765">
    <property type="entry name" value="PRK05359.1"/>
    <property type="match status" value="1"/>
</dbReference>
<keyword evidence="6" id="KW-0812">Transmembrane</keyword>
<evidence type="ECO:0000256" key="6">
    <source>
        <dbReference type="SAM" id="Phobius"/>
    </source>
</evidence>
<evidence type="ECO:0000259" key="7">
    <source>
        <dbReference type="SMART" id="SM00479"/>
    </source>
</evidence>
<accession>A0A1B6I772</accession>
<evidence type="ECO:0000256" key="5">
    <source>
        <dbReference type="ARBA" id="ARBA00072681"/>
    </source>
</evidence>
<gene>
    <name evidence="8" type="ORF">g.45010</name>
</gene>
<evidence type="ECO:0000256" key="1">
    <source>
        <dbReference type="ARBA" id="ARBA00009921"/>
    </source>
</evidence>
<dbReference type="Pfam" id="PF00929">
    <property type="entry name" value="RNase_T"/>
    <property type="match status" value="1"/>
</dbReference>
<dbReference type="GO" id="GO:0003676">
    <property type="term" value="F:nucleic acid binding"/>
    <property type="evidence" value="ECO:0007669"/>
    <property type="project" value="InterPro"/>
</dbReference>
<dbReference type="AlphaFoldDB" id="A0A1B6I772"/>
<dbReference type="EMBL" id="GECU01024951">
    <property type="protein sequence ID" value="JAS82755.1"/>
    <property type="molecule type" value="Transcribed_RNA"/>
</dbReference>
<dbReference type="InterPro" id="IPR012337">
    <property type="entry name" value="RNaseH-like_sf"/>
</dbReference>
<dbReference type="SUPFAM" id="SSF53098">
    <property type="entry name" value="Ribonuclease H-like"/>
    <property type="match status" value="1"/>
</dbReference>
<name>A0A1B6I772_9HEMI</name>
<dbReference type="InterPro" id="IPR022894">
    <property type="entry name" value="Oligoribonuclease"/>
</dbReference>